<organism evidence="14 15">
    <name type="scientific">Triplophysa tibetana</name>
    <dbReference type="NCBI Taxonomy" id="1572043"/>
    <lineage>
        <taxon>Eukaryota</taxon>
        <taxon>Metazoa</taxon>
        <taxon>Chordata</taxon>
        <taxon>Craniata</taxon>
        <taxon>Vertebrata</taxon>
        <taxon>Euteleostomi</taxon>
        <taxon>Actinopterygii</taxon>
        <taxon>Neopterygii</taxon>
        <taxon>Teleostei</taxon>
        <taxon>Ostariophysi</taxon>
        <taxon>Cypriniformes</taxon>
        <taxon>Nemacheilidae</taxon>
        <taxon>Triplophysa</taxon>
    </lineage>
</organism>
<accession>A0A5A9P380</accession>
<dbReference type="AlphaFoldDB" id="A0A5A9P380"/>
<dbReference type="PANTHER" id="PTHR24208:SF121">
    <property type="entry name" value="LIM_HOMEOBOX PROTEIN LHX6"/>
    <property type="match status" value="1"/>
</dbReference>
<evidence type="ECO:0000313" key="15">
    <source>
        <dbReference type="Proteomes" id="UP000324632"/>
    </source>
</evidence>
<comment type="subcellular location">
    <subcellularLocation>
        <location evidence="1 9 11">Nucleus</location>
    </subcellularLocation>
</comment>
<feature type="domain" description="LIM zinc-binding" evidence="12">
    <location>
        <begin position="6"/>
        <end position="67"/>
    </location>
</feature>
<evidence type="ECO:0000256" key="2">
    <source>
        <dbReference type="ARBA" id="ARBA00022723"/>
    </source>
</evidence>
<evidence type="ECO:0000256" key="8">
    <source>
        <dbReference type="ARBA" id="ARBA00023242"/>
    </source>
</evidence>
<dbReference type="PROSITE" id="PS50023">
    <property type="entry name" value="LIM_DOMAIN_2"/>
    <property type="match status" value="1"/>
</dbReference>
<evidence type="ECO:0000256" key="11">
    <source>
        <dbReference type="RuleBase" id="RU000682"/>
    </source>
</evidence>
<dbReference type="PROSITE" id="PS00478">
    <property type="entry name" value="LIM_DOMAIN_1"/>
    <property type="match status" value="1"/>
</dbReference>
<evidence type="ECO:0000256" key="3">
    <source>
        <dbReference type="ARBA" id="ARBA00022737"/>
    </source>
</evidence>
<dbReference type="PROSITE" id="PS00027">
    <property type="entry name" value="HOMEOBOX_1"/>
    <property type="match status" value="1"/>
</dbReference>
<keyword evidence="6 9" id="KW-0238">DNA-binding</keyword>
<gene>
    <name evidence="14" type="ORF">E1301_Tti001785</name>
</gene>
<dbReference type="SMART" id="SM00132">
    <property type="entry name" value="LIM"/>
    <property type="match status" value="2"/>
</dbReference>
<evidence type="ECO:0000256" key="10">
    <source>
        <dbReference type="PROSITE-ProRule" id="PRU00125"/>
    </source>
</evidence>
<evidence type="ECO:0000259" key="12">
    <source>
        <dbReference type="PROSITE" id="PS50023"/>
    </source>
</evidence>
<dbReference type="GO" id="GO:0000977">
    <property type="term" value="F:RNA polymerase II transcription regulatory region sequence-specific DNA binding"/>
    <property type="evidence" value="ECO:0007669"/>
    <property type="project" value="TreeGrafter"/>
</dbReference>
<protein>
    <submittedName>
        <fullName evidence="14">LIM/homeobox protein</fullName>
    </submittedName>
</protein>
<evidence type="ECO:0000259" key="13">
    <source>
        <dbReference type="PROSITE" id="PS50071"/>
    </source>
</evidence>
<dbReference type="CDD" id="cd00086">
    <property type="entry name" value="homeodomain"/>
    <property type="match status" value="1"/>
</dbReference>
<dbReference type="SMART" id="SM00389">
    <property type="entry name" value="HOX"/>
    <property type="match status" value="1"/>
</dbReference>
<dbReference type="SUPFAM" id="SSF46689">
    <property type="entry name" value="Homeodomain-like"/>
    <property type="match status" value="1"/>
</dbReference>
<dbReference type="EMBL" id="SOYY01000009">
    <property type="protein sequence ID" value="KAA0716350.1"/>
    <property type="molecule type" value="Genomic_DNA"/>
</dbReference>
<dbReference type="Pfam" id="PF00412">
    <property type="entry name" value="LIM"/>
    <property type="match status" value="2"/>
</dbReference>
<keyword evidence="8 9" id="KW-0539">Nucleus</keyword>
<dbReference type="PROSITE" id="PS50071">
    <property type="entry name" value="HOMEOBOX_2"/>
    <property type="match status" value="1"/>
</dbReference>
<keyword evidence="3" id="KW-0677">Repeat</keyword>
<dbReference type="SUPFAM" id="SSF57716">
    <property type="entry name" value="Glucocorticoid receptor-like (DNA-binding domain)"/>
    <property type="match status" value="2"/>
</dbReference>
<dbReference type="GO" id="GO:0021884">
    <property type="term" value="P:forebrain neuron development"/>
    <property type="evidence" value="ECO:0007669"/>
    <property type="project" value="TreeGrafter"/>
</dbReference>
<keyword evidence="7 9" id="KW-0371">Homeobox</keyword>
<evidence type="ECO:0000256" key="4">
    <source>
        <dbReference type="ARBA" id="ARBA00022833"/>
    </source>
</evidence>
<evidence type="ECO:0000256" key="5">
    <source>
        <dbReference type="ARBA" id="ARBA00023038"/>
    </source>
</evidence>
<dbReference type="PROSITE" id="PS00028">
    <property type="entry name" value="ZINC_FINGER_C2H2_1"/>
    <property type="match status" value="1"/>
</dbReference>
<evidence type="ECO:0000256" key="6">
    <source>
        <dbReference type="ARBA" id="ARBA00023125"/>
    </source>
</evidence>
<keyword evidence="5 10" id="KW-0440">LIM domain</keyword>
<dbReference type="InterPro" id="IPR017970">
    <property type="entry name" value="Homeobox_CS"/>
</dbReference>
<dbReference type="Pfam" id="PF00046">
    <property type="entry name" value="Homeodomain"/>
    <property type="match status" value="1"/>
</dbReference>
<keyword evidence="4 10" id="KW-0862">Zinc</keyword>
<dbReference type="InterPro" id="IPR001356">
    <property type="entry name" value="HD"/>
</dbReference>
<feature type="domain" description="Homeobox" evidence="13">
    <location>
        <begin position="139"/>
        <end position="199"/>
    </location>
</feature>
<evidence type="ECO:0000313" key="14">
    <source>
        <dbReference type="EMBL" id="KAA0716350.1"/>
    </source>
</evidence>
<reference evidence="14 15" key="1">
    <citation type="journal article" date="2019" name="Mol. Ecol. Resour.">
        <title>Chromosome-level genome assembly of Triplophysa tibetana, a fish adapted to the harsh high-altitude environment of the Tibetan Plateau.</title>
        <authorList>
            <person name="Yang X."/>
            <person name="Liu H."/>
            <person name="Ma Z."/>
            <person name="Zou Y."/>
            <person name="Zou M."/>
            <person name="Mao Y."/>
            <person name="Li X."/>
            <person name="Wang H."/>
            <person name="Chen T."/>
            <person name="Wang W."/>
            <person name="Yang R."/>
        </authorList>
    </citation>
    <scope>NUCLEOTIDE SEQUENCE [LARGE SCALE GENOMIC DNA]</scope>
    <source>
        <strain evidence="14">TTIB1903HZAU</strain>
        <tissue evidence="14">Muscle</tissue>
    </source>
</reference>
<evidence type="ECO:0000256" key="1">
    <source>
        <dbReference type="ARBA" id="ARBA00004123"/>
    </source>
</evidence>
<dbReference type="Gene3D" id="1.10.10.60">
    <property type="entry name" value="Homeodomain-like"/>
    <property type="match status" value="1"/>
</dbReference>
<evidence type="ECO:0000256" key="9">
    <source>
        <dbReference type="PROSITE-ProRule" id="PRU00108"/>
    </source>
</evidence>
<dbReference type="PANTHER" id="PTHR24208">
    <property type="entry name" value="LIM/HOMEOBOX PROTEIN LHX"/>
    <property type="match status" value="1"/>
</dbReference>
<dbReference type="Proteomes" id="UP000324632">
    <property type="component" value="Chromosome 9"/>
</dbReference>
<dbReference type="GO" id="GO:0046872">
    <property type="term" value="F:metal ion binding"/>
    <property type="evidence" value="ECO:0007669"/>
    <property type="project" value="UniProtKB-KW"/>
</dbReference>
<evidence type="ECO:0000256" key="7">
    <source>
        <dbReference type="ARBA" id="ARBA00023155"/>
    </source>
</evidence>
<dbReference type="InterPro" id="IPR009057">
    <property type="entry name" value="Homeodomain-like_sf"/>
</dbReference>
<dbReference type="InterPro" id="IPR001781">
    <property type="entry name" value="Znf_LIM"/>
</dbReference>
<dbReference type="Gene3D" id="2.10.110.10">
    <property type="entry name" value="Cysteine Rich Protein"/>
    <property type="match status" value="2"/>
</dbReference>
<comment type="caution">
    <text evidence="14">The sequence shown here is derived from an EMBL/GenBank/DDBJ whole genome shotgun (WGS) entry which is preliminary data.</text>
</comment>
<keyword evidence="2 10" id="KW-0479">Metal-binding</keyword>
<dbReference type="GO" id="GO:0005634">
    <property type="term" value="C:nucleus"/>
    <property type="evidence" value="ECO:0007669"/>
    <property type="project" value="UniProtKB-SubCell"/>
</dbReference>
<keyword evidence="15" id="KW-1185">Reference proteome</keyword>
<dbReference type="InterPro" id="IPR050453">
    <property type="entry name" value="LIM_Homeobox_TF"/>
</dbReference>
<feature type="DNA-binding region" description="Homeobox" evidence="9">
    <location>
        <begin position="141"/>
        <end position="200"/>
    </location>
</feature>
<dbReference type="GO" id="GO:0000981">
    <property type="term" value="F:DNA-binding transcription factor activity, RNA polymerase II-specific"/>
    <property type="evidence" value="ECO:0007669"/>
    <property type="project" value="InterPro"/>
</dbReference>
<name>A0A5A9P380_9TELE</name>
<dbReference type="InterPro" id="IPR013087">
    <property type="entry name" value="Znf_C2H2_type"/>
</dbReference>
<dbReference type="FunFam" id="2.10.110.10:FF:000031">
    <property type="entry name" value="LIM homeobox 6, isoform CRA_b"/>
    <property type="match status" value="1"/>
</dbReference>
<proteinExistence type="predicted"/>
<dbReference type="FunFam" id="1.10.10.60:FF:000050">
    <property type="entry name" value="LIM homeobox 6"/>
    <property type="match status" value="1"/>
</dbReference>
<sequence>MSFRLFTCARCAREILDRHLLKVHGLTWHLKCLKCSVCAMSLGHHNSCFIRNKAFFCKKDYTSANDWVRRAGKDIYHLACFACISCKRQLSTGEEFGLVENQVLCRLHYDIMLLNLQRVSDNGGVAHLEGNLPMDCIPKTAKRPRTSFTSEQLQVMQTQFIRDKNPDAQTLQRLADVTGLSRRVIQVWFQNCRARQKRNQVHDIIPPLGSCKSSEMPLLSDNLLFLASGRLQTH</sequence>